<keyword evidence="3" id="KW-1185">Reference proteome</keyword>
<dbReference type="InterPro" id="IPR050270">
    <property type="entry name" value="DegV_domain_contain"/>
</dbReference>
<dbReference type="Gene3D" id="3.40.50.10170">
    <property type="match status" value="1"/>
</dbReference>
<dbReference type="GO" id="GO:0008289">
    <property type="term" value="F:lipid binding"/>
    <property type="evidence" value="ECO:0007669"/>
    <property type="project" value="UniProtKB-KW"/>
</dbReference>
<dbReference type="AlphaFoldDB" id="A0A9D5R7P0"/>
<dbReference type="SUPFAM" id="SSF82549">
    <property type="entry name" value="DAK1/DegV-like"/>
    <property type="match status" value="1"/>
</dbReference>
<evidence type="ECO:0000313" key="2">
    <source>
        <dbReference type="EMBL" id="MBE5039010.1"/>
    </source>
</evidence>
<proteinExistence type="predicted"/>
<dbReference type="Gene3D" id="3.30.1180.10">
    <property type="match status" value="1"/>
</dbReference>
<dbReference type="RefSeq" id="WP_226391563.1">
    <property type="nucleotide sequence ID" value="NZ_JADCKB010000001.1"/>
</dbReference>
<keyword evidence="1" id="KW-0446">Lipid-binding</keyword>
<evidence type="ECO:0000256" key="1">
    <source>
        <dbReference type="ARBA" id="ARBA00023121"/>
    </source>
</evidence>
<sequence>MLRIMTDAAADIPAATAKELNIEILPFMIYLGDKTICADRDFTPEEYYDLLRQTDEIPTTCQMSPADVESVYRRLGADGDSIIHVTISSNGSGIYNTSCLVAEQLKEEGFDITVVDSRMFAYVIGYPVVTAAQMAAEGKSKEEILTFLHMCYTRDTAYFVVDDLTFLKKGGRIKATTMAISTMLDIKPILNINGGLVEAYRKVRGLKKAMSVLVQYAQERMESPEKNTVYILHSDAEDKVEILSKMVEEKVKPAEIKVMKIGPIITSHAGLGLVGIYFPHQKPYTDYENK</sequence>
<reference evidence="2" key="1">
    <citation type="submission" date="2020-10" db="EMBL/GenBank/DDBJ databases">
        <title>ChiBAC.</title>
        <authorList>
            <person name="Zenner C."/>
            <person name="Hitch T.C.A."/>
            <person name="Clavel T."/>
        </authorList>
    </citation>
    <scope>NUCLEOTIDE SEQUENCE</scope>
    <source>
        <strain evidence="2">DSM 107454</strain>
    </source>
</reference>
<evidence type="ECO:0000313" key="3">
    <source>
        <dbReference type="Proteomes" id="UP000806542"/>
    </source>
</evidence>
<accession>A0A9D5R7P0</accession>
<dbReference type="InterPro" id="IPR043168">
    <property type="entry name" value="DegV_C"/>
</dbReference>
<dbReference type="EMBL" id="JADCKB010000001">
    <property type="protein sequence ID" value="MBE5039010.1"/>
    <property type="molecule type" value="Genomic_DNA"/>
</dbReference>
<dbReference type="InterPro" id="IPR003797">
    <property type="entry name" value="DegV"/>
</dbReference>
<dbReference type="PANTHER" id="PTHR33434:SF2">
    <property type="entry name" value="FATTY ACID-BINDING PROTEIN TM_1468"/>
    <property type="match status" value="1"/>
</dbReference>
<gene>
    <name evidence="2" type="ORF">INF28_00820</name>
</gene>
<dbReference type="Pfam" id="PF02645">
    <property type="entry name" value="DegV"/>
    <property type="match status" value="1"/>
</dbReference>
<organism evidence="2 3">
    <name type="scientific">Ructibacterium gallinarum</name>
    <dbReference type="NCBI Taxonomy" id="2779355"/>
    <lineage>
        <taxon>Bacteria</taxon>
        <taxon>Bacillati</taxon>
        <taxon>Bacillota</taxon>
        <taxon>Clostridia</taxon>
        <taxon>Eubacteriales</taxon>
        <taxon>Oscillospiraceae</taxon>
        <taxon>Ructibacterium</taxon>
    </lineage>
</organism>
<comment type="caution">
    <text evidence="2">The sequence shown here is derived from an EMBL/GenBank/DDBJ whole genome shotgun (WGS) entry which is preliminary data.</text>
</comment>
<name>A0A9D5R7P0_9FIRM</name>
<dbReference type="PANTHER" id="PTHR33434">
    <property type="entry name" value="DEGV DOMAIN-CONTAINING PROTEIN DR_1986-RELATED"/>
    <property type="match status" value="1"/>
</dbReference>
<dbReference type="Proteomes" id="UP000806542">
    <property type="component" value="Unassembled WGS sequence"/>
</dbReference>
<dbReference type="NCBIfam" id="TIGR00762">
    <property type="entry name" value="DegV"/>
    <property type="match status" value="1"/>
</dbReference>
<dbReference type="PROSITE" id="PS51482">
    <property type="entry name" value="DEGV"/>
    <property type="match status" value="1"/>
</dbReference>
<protein>
    <submittedName>
        <fullName evidence="2">DegV family protein</fullName>
    </submittedName>
</protein>